<dbReference type="Proteomes" id="UP001303899">
    <property type="component" value="Unassembled WGS sequence"/>
</dbReference>
<accession>A0ABU5S364</accession>
<reference evidence="1 2" key="1">
    <citation type="submission" date="2023-12" db="EMBL/GenBank/DDBJ databases">
        <title>Novel species of the genus Arcicella isolated from rivers.</title>
        <authorList>
            <person name="Lu H."/>
        </authorList>
    </citation>
    <scope>NUCLEOTIDE SEQUENCE [LARGE SCALE GENOMIC DNA]</scope>
    <source>
        <strain evidence="1 2">DC2W</strain>
    </source>
</reference>
<keyword evidence="2" id="KW-1185">Reference proteome</keyword>
<proteinExistence type="predicted"/>
<organism evidence="1 2">
    <name type="scientific">Arcicella gelida</name>
    <dbReference type="NCBI Taxonomy" id="2984195"/>
    <lineage>
        <taxon>Bacteria</taxon>
        <taxon>Pseudomonadati</taxon>
        <taxon>Bacteroidota</taxon>
        <taxon>Cytophagia</taxon>
        <taxon>Cytophagales</taxon>
        <taxon>Flectobacillaceae</taxon>
        <taxon>Arcicella</taxon>
    </lineage>
</organism>
<name>A0ABU5S364_9BACT</name>
<evidence type="ECO:0000313" key="2">
    <source>
        <dbReference type="Proteomes" id="UP001303899"/>
    </source>
</evidence>
<dbReference type="EMBL" id="JAYGIL010000007">
    <property type="protein sequence ID" value="MEA5402836.1"/>
    <property type="molecule type" value="Genomic_DNA"/>
</dbReference>
<evidence type="ECO:0000313" key="1">
    <source>
        <dbReference type="EMBL" id="MEA5402836.1"/>
    </source>
</evidence>
<comment type="caution">
    <text evidence="1">The sequence shown here is derived from an EMBL/GenBank/DDBJ whole genome shotgun (WGS) entry which is preliminary data.</text>
</comment>
<protein>
    <submittedName>
        <fullName evidence="1">Uncharacterized protein</fullName>
    </submittedName>
</protein>
<dbReference type="RefSeq" id="WP_323327773.1">
    <property type="nucleotide sequence ID" value="NZ_JAYGIL010000007.1"/>
</dbReference>
<sequence length="148" mass="16657">MKKIITLLTIAIFPFIGFAQEKIAGQFMSETVTISTGQQIGQQGAGTISTISRSYLTVQGKKYKLYRFSKDQIASMIRPNNGQQQVQQPLSVINEDYYLVGNQQENGKYCLILGIIDKENRIIYSATLIEVFDESKITEALNKCGYEK</sequence>
<gene>
    <name evidence="1" type="ORF">VB776_07915</name>
</gene>